<dbReference type="EMBL" id="CP099432">
    <property type="protein sequence ID" value="USW59701.1"/>
    <property type="molecule type" value="Genomic_DNA"/>
</dbReference>
<evidence type="ECO:0000313" key="3">
    <source>
        <dbReference type="Proteomes" id="UP001056384"/>
    </source>
</evidence>
<evidence type="ECO:0000256" key="1">
    <source>
        <dbReference type="SAM" id="MobiDB-lite"/>
    </source>
</evidence>
<keyword evidence="3" id="KW-1185">Reference proteome</keyword>
<gene>
    <name evidence="2" type="ORF">Slin15195_G130200</name>
</gene>
<reference evidence="2" key="1">
    <citation type="submission" date="2022-06" db="EMBL/GenBank/DDBJ databases">
        <title>Complete genome sequences of two strains of the flax pathogen Septoria linicola.</title>
        <authorList>
            <person name="Lapalu N."/>
            <person name="Simon A."/>
            <person name="Demenou B."/>
            <person name="Paumier D."/>
            <person name="Guillot M.-P."/>
            <person name="Gout L."/>
            <person name="Valade R."/>
        </authorList>
    </citation>
    <scope>NUCLEOTIDE SEQUENCE</scope>
    <source>
        <strain evidence="2">SE15195</strain>
    </source>
</reference>
<evidence type="ECO:0000313" key="2">
    <source>
        <dbReference type="EMBL" id="USW59701.1"/>
    </source>
</evidence>
<dbReference type="Proteomes" id="UP001056384">
    <property type="component" value="Chromosome 15"/>
</dbReference>
<sequence length="155" mass="16848">MLILEAPRAPRDLLQSDVSPNNKVGGLKRSGVCISRALSHIDATSPSSAQSSRPSIASSIRAVQQEALHVHTPSEAMQEKYQRTKMPVANQPGDTSGVEVEQEGELTRKLPFLVGYDLARKNRAVMTSRLLGRVLVVRARTEFMQAATTSEIPGN</sequence>
<name>A0A9Q9EQD5_9PEZI</name>
<accession>A0A9Q9EQD5</accession>
<proteinExistence type="predicted"/>
<protein>
    <submittedName>
        <fullName evidence="2">Uncharacterized protein</fullName>
    </submittedName>
</protein>
<feature type="compositionally biased region" description="Low complexity" evidence="1">
    <location>
        <begin position="45"/>
        <end position="61"/>
    </location>
</feature>
<feature type="region of interest" description="Disordered" evidence="1">
    <location>
        <begin position="43"/>
        <end position="102"/>
    </location>
</feature>
<organism evidence="2 3">
    <name type="scientific">Septoria linicola</name>
    <dbReference type="NCBI Taxonomy" id="215465"/>
    <lineage>
        <taxon>Eukaryota</taxon>
        <taxon>Fungi</taxon>
        <taxon>Dikarya</taxon>
        <taxon>Ascomycota</taxon>
        <taxon>Pezizomycotina</taxon>
        <taxon>Dothideomycetes</taxon>
        <taxon>Dothideomycetidae</taxon>
        <taxon>Mycosphaerellales</taxon>
        <taxon>Mycosphaerellaceae</taxon>
        <taxon>Septoria</taxon>
    </lineage>
</organism>
<dbReference type="AlphaFoldDB" id="A0A9Q9EQD5"/>